<gene>
    <name evidence="2" type="ORF">IAC61_04730</name>
</gene>
<protein>
    <submittedName>
        <fullName evidence="2">Uncharacterized protein</fullName>
    </submittedName>
</protein>
<evidence type="ECO:0000313" key="2">
    <source>
        <dbReference type="EMBL" id="MBO8426607.1"/>
    </source>
</evidence>
<proteinExistence type="predicted"/>
<dbReference type="Proteomes" id="UP000823634">
    <property type="component" value="Unassembled WGS sequence"/>
</dbReference>
<name>A0A9D9GW95_9FIRM</name>
<accession>A0A9D9GW95</accession>
<keyword evidence="1" id="KW-0812">Transmembrane</keyword>
<feature type="transmembrane region" description="Helical" evidence="1">
    <location>
        <begin position="21"/>
        <end position="45"/>
    </location>
</feature>
<feature type="transmembrane region" description="Helical" evidence="1">
    <location>
        <begin position="108"/>
        <end position="130"/>
    </location>
</feature>
<evidence type="ECO:0000313" key="3">
    <source>
        <dbReference type="Proteomes" id="UP000823634"/>
    </source>
</evidence>
<reference evidence="2" key="2">
    <citation type="journal article" date="2021" name="PeerJ">
        <title>Extensive microbial diversity within the chicken gut microbiome revealed by metagenomics and culture.</title>
        <authorList>
            <person name="Gilroy R."/>
            <person name="Ravi A."/>
            <person name="Getino M."/>
            <person name="Pursley I."/>
            <person name="Horton D.L."/>
            <person name="Alikhan N.F."/>
            <person name="Baker D."/>
            <person name="Gharbi K."/>
            <person name="Hall N."/>
            <person name="Watson M."/>
            <person name="Adriaenssens E.M."/>
            <person name="Foster-Nyarko E."/>
            <person name="Jarju S."/>
            <person name="Secka A."/>
            <person name="Antonio M."/>
            <person name="Oren A."/>
            <person name="Chaudhuri R.R."/>
            <person name="La Ragione R."/>
            <person name="Hildebrand F."/>
            <person name="Pallen M.J."/>
        </authorList>
    </citation>
    <scope>NUCLEOTIDE SEQUENCE</scope>
    <source>
        <strain evidence="2">17113</strain>
    </source>
</reference>
<keyword evidence="1" id="KW-0472">Membrane</keyword>
<keyword evidence="1" id="KW-1133">Transmembrane helix</keyword>
<organism evidence="2 3">
    <name type="scientific">Candidatus Alloenteromonas pullistercoris</name>
    <dbReference type="NCBI Taxonomy" id="2840785"/>
    <lineage>
        <taxon>Bacteria</taxon>
        <taxon>Bacillati</taxon>
        <taxon>Bacillota</taxon>
        <taxon>Bacillota incertae sedis</taxon>
        <taxon>Candidatus Alloenteromonas</taxon>
    </lineage>
</organism>
<dbReference type="EMBL" id="JADINA010000030">
    <property type="protein sequence ID" value="MBO8426607.1"/>
    <property type="molecule type" value="Genomic_DNA"/>
</dbReference>
<dbReference type="AlphaFoldDB" id="A0A9D9GW95"/>
<dbReference type="PROSITE" id="PS51257">
    <property type="entry name" value="PROKAR_LIPOPROTEIN"/>
    <property type="match status" value="1"/>
</dbReference>
<comment type="caution">
    <text evidence="2">The sequence shown here is derived from an EMBL/GenBank/DDBJ whole genome shotgun (WGS) entry which is preliminary data.</text>
</comment>
<reference evidence="2" key="1">
    <citation type="submission" date="2020-10" db="EMBL/GenBank/DDBJ databases">
        <authorList>
            <person name="Gilroy R."/>
        </authorList>
    </citation>
    <scope>NUCLEOTIDE SEQUENCE</scope>
    <source>
        <strain evidence="2">17113</strain>
    </source>
</reference>
<evidence type="ECO:0000256" key="1">
    <source>
        <dbReference type="SAM" id="Phobius"/>
    </source>
</evidence>
<feature type="transmembrane region" description="Helical" evidence="1">
    <location>
        <begin position="81"/>
        <end position="101"/>
    </location>
</feature>
<sequence length="185" mass="19681">MKKTKRSNRKPTPGPLPSFWGHLHLVPSFCSLFSCLSAFMPLFLLSGSLGSGQLLSSDKVLFGGEQSFLVDGVYYSYSLNLNIGLLIGLQCFALSALAFFLSKGSIKLSAIGIGLALVGEILFACGPLLLNLSSPSLVLSDIHFGPGAGLLVFFGGLGILVGGLYLAKLIVQKARKNKMDDLKKR</sequence>
<feature type="transmembrane region" description="Helical" evidence="1">
    <location>
        <begin position="150"/>
        <end position="171"/>
    </location>
</feature>